<dbReference type="AlphaFoldDB" id="A0AAQ3PPT9"/>
<name>A0AAQ3PPT9_PASNO</name>
<dbReference type="EMBL" id="CP144745">
    <property type="protein sequence ID" value="WVZ50389.1"/>
    <property type="molecule type" value="Genomic_DNA"/>
</dbReference>
<dbReference type="Proteomes" id="UP001341281">
    <property type="component" value="Chromosome 01"/>
</dbReference>
<organism evidence="1 2">
    <name type="scientific">Paspalum notatum var. saurae</name>
    <dbReference type="NCBI Taxonomy" id="547442"/>
    <lineage>
        <taxon>Eukaryota</taxon>
        <taxon>Viridiplantae</taxon>
        <taxon>Streptophyta</taxon>
        <taxon>Embryophyta</taxon>
        <taxon>Tracheophyta</taxon>
        <taxon>Spermatophyta</taxon>
        <taxon>Magnoliopsida</taxon>
        <taxon>Liliopsida</taxon>
        <taxon>Poales</taxon>
        <taxon>Poaceae</taxon>
        <taxon>PACMAD clade</taxon>
        <taxon>Panicoideae</taxon>
        <taxon>Andropogonodae</taxon>
        <taxon>Paspaleae</taxon>
        <taxon>Paspalinae</taxon>
        <taxon>Paspalum</taxon>
    </lineage>
</organism>
<accession>A0AAQ3PPT9</accession>
<protein>
    <submittedName>
        <fullName evidence="1">Uncharacterized protein</fullName>
    </submittedName>
</protein>
<keyword evidence="2" id="KW-1185">Reference proteome</keyword>
<sequence length="66" mass="7386">MRTKARREKLSDAIVLLGRTMAAVLDALAPYLIQTIKDTVEDEVRVLLGVSGDIQKLGKKMWKMEA</sequence>
<gene>
    <name evidence="1" type="ORF">U9M48_001645</name>
</gene>
<evidence type="ECO:0000313" key="2">
    <source>
        <dbReference type="Proteomes" id="UP001341281"/>
    </source>
</evidence>
<evidence type="ECO:0000313" key="1">
    <source>
        <dbReference type="EMBL" id="WVZ50389.1"/>
    </source>
</evidence>
<proteinExistence type="predicted"/>
<reference evidence="1 2" key="1">
    <citation type="submission" date="2024-02" db="EMBL/GenBank/DDBJ databases">
        <title>High-quality chromosome-scale genome assembly of Pensacola bahiagrass (Paspalum notatum Flugge var. saurae).</title>
        <authorList>
            <person name="Vega J.M."/>
            <person name="Podio M."/>
            <person name="Orjuela J."/>
            <person name="Siena L.A."/>
            <person name="Pessino S.C."/>
            <person name="Combes M.C."/>
            <person name="Mariac C."/>
            <person name="Albertini E."/>
            <person name="Pupilli F."/>
            <person name="Ortiz J.P.A."/>
            <person name="Leblanc O."/>
        </authorList>
    </citation>
    <scope>NUCLEOTIDE SEQUENCE [LARGE SCALE GENOMIC DNA]</scope>
    <source>
        <strain evidence="1">R1</strain>
        <tissue evidence="1">Leaf</tissue>
    </source>
</reference>